<protein>
    <submittedName>
        <fullName evidence="2">Uncharacterized protein</fullName>
    </submittedName>
</protein>
<dbReference type="Pfam" id="PF01663">
    <property type="entry name" value="Phosphodiest"/>
    <property type="match status" value="1"/>
</dbReference>
<keyword evidence="1" id="KW-1133">Transmembrane helix</keyword>
<name>A0A814F4L7_ADIRI</name>
<keyword evidence="1" id="KW-0472">Membrane</keyword>
<keyword evidence="3" id="KW-1185">Reference proteome</keyword>
<dbReference type="Gene3D" id="3.40.720.10">
    <property type="entry name" value="Alkaline Phosphatase, subunit A"/>
    <property type="match status" value="1"/>
</dbReference>
<evidence type="ECO:0000313" key="2">
    <source>
        <dbReference type="EMBL" id="CAF0980930.1"/>
    </source>
</evidence>
<organism evidence="2 3">
    <name type="scientific">Adineta ricciae</name>
    <name type="common">Rotifer</name>
    <dbReference type="NCBI Taxonomy" id="249248"/>
    <lineage>
        <taxon>Eukaryota</taxon>
        <taxon>Metazoa</taxon>
        <taxon>Spiralia</taxon>
        <taxon>Gnathifera</taxon>
        <taxon>Rotifera</taxon>
        <taxon>Eurotatoria</taxon>
        <taxon>Bdelloidea</taxon>
        <taxon>Adinetida</taxon>
        <taxon>Adinetidae</taxon>
        <taxon>Adineta</taxon>
    </lineage>
</organism>
<dbReference type="EMBL" id="CAJNOR010000683">
    <property type="protein sequence ID" value="CAF0980930.1"/>
    <property type="molecule type" value="Genomic_DNA"/>
</dbReference>
<dbReference type="InterPro" id="IPR002591">
    <property type="entry name" value="Phosphodiest/P_Trfase"/>
</dbReference>
<reference evidence="2" key="1">
    <citation type="submission" date="2021-02" db="EMBL/GenBank/DDBJ databases">
        <authorList>
            <person name="Nowell W R."/>
        </authorList>
    </citation>
    <scope>NUCLEOTIDE SEQUENCE</scope>
</reference>
<dbReference type="SUPFAM" id="SSF53649">
    <property type="entry name" value="Alkaline phosphatase-like"/>
    <property type="match status" value="1"/>
</dbReference>
<gene>
    <name evidence="2" type="ORF">XAT740_LOCUS12177</name>
</gene>
<dbReference type="PANTHER" id="PTHR10151:SF120">
    <property type="entry name" value="BIS(5'-ADENOSYL)-TRIPHOSPHATASE"/>
    <property type="match status" value="1"/>
</dbReference>
<sequence>MAFVKYLFYICLFSGMTTLTLTIKRHPLVFVLCLKGFRWDLPYSYSHLPNFRRLSTTGSQALWVDAEFGGSQTNILSLMSGLHVEHHARQDFIETIPVINEHVGGHTRLLHWPWFDRDANDSVYEHLRSGRKSQPEILESYSNHGRMPLQRLTKHLTKIFNSLTDENDRTNLIMSFVDDPFVTLKHHGIHSNSIRRTMLNIDRLIGRILSFTTKNQINLIVLGDHGIASIDCRQAIHLHNIFSKEQLDYYADRYSGTSFSFVIYPKSDYTQQILLSQLRNFPNEQIEIFTNDQNRLPPRLRLPVPSNKPSPIIVFAKEKFYFSYKNEQNADYCPNEYSPNCQRSILADHSDDPRHLSMRTALFAHGPLFRKGHINEPVLITDVYALLRQILCLSPIALPRNGLFSIHQMLDFTSVSNTCAHLYLSSTNMLHTIATKPAQPPEVIEDDSQLVYVNITEGSHRLYRNYVQMQVTID</sequence>
<dbReference type="Proteomes" id="UP000663828">
    <property type="component" value="Unassembled WGS sequence"/>
</dbReference>
<dbReference type="InterPro" id="IPR017850">
    <property type="entry name" value="Alkaline_phosphatase_core_sf"/>
</dbReference>
<proteinExistence type="predicted"/>
<dbReference type="PANTHER" id="PTHR10151">
    <property type="entry name" value="ECTONUCLEOTIDE PYROPHOSPHATASE/PHOSPHODIESTERASE"/>
    <property type="match status" value="1"/>
</dbReference>
<keyword evidence="1" id="KW-0812">Transmembrane</keyword>
<accession>A0A814F4L7</accession>
<comment type="caution">
    <text evidence="2">The sequence shown here is derived from an EMBL/GenBank/DDBJ whole genome shotgun (WGS) entry which is preliminary data.</text>
</comment>
<evidence type="ECO:0000313" key="3">
    <source>
        <dbReference type="Proteomes" id="UP000663828"/>
    </source>
</evidence>
<dbReference type="GO" id="GO:0016787">
    <property type="term" value="F:hydrolase activity"/>
    <property type="evidence" value="ECO:0007669"/>
    <property type="project" value="UniProtKB-ARBA"/>
</dbReference>
<evidence type="ECO:0000256" key="1">
    <source>
        <dbReference type="SAM" id="Phobius"/>
    </source>
</evidence>
<feature type="transmembrane region" description="Helical" evidence="1">
    <location>
        <begin position="6"/>
        <end position="23"/>
    </location>
</feature>
<dbReference type="AlphaFoldDB" id="A0A814F4L7"/>